<reference evidence="1" key="1">
    <citation type="submission" date="2021-02" db="EMBL/GenBank/DDBJ databases">
        <title>Natrosporangium hydrolyticum gen. nov., sp. nov, a haloalkaliphilic actinobacterium from a soda solonchak soil.</title>
        <authorList>
            <person name="Sorokin D.Y."/>
            <person name="Khijniak T.V."/>
            <person name="Zakharycheva A.P."/>
            <person name="Boueva O.V."/>
            <person name="Ariskina E.V."/>
            <person name="Hahnke R.L."/>
            <person name="Bunk B."/>
            <person name="Sproer C."/>
            <person name="Schumann P."/>
            <person name="Evtushenko L.I."/>
            <person name="Kublanov I.V."/>
        </authorList>
    </citation>
    <scope>NUCLEOTIDE SEQUENCE</scope>
    <source>
        <strain evidence="1">DSM 106523</strain>
    </source>
</reference>
<dbReference type="SUPFAM" id="SSF50969">
    <property type="entry name" value="YVTN repeat-like/Quinoprotein amine dehydrogenase"/>
    <property type="match status" value="1"/>
</dbReference>
<protein>
    <submittedName>
        <fullName evidence="1">Uncharacterized protein</fullName>
    </submittedName>
</protein>
<sequence length="354" mass="37286">MVGFLLATVGLVVALIVALAVRQASGENAGVSTAVTGLPEEINPSAAVAVVPEEGAVGLGRIVYQCIECDPVLVLDGGEQLVLAEDAEFGAGLAFSLSPDGRWLAQGTLSGVFLRDLGDGQAQIFEGLGGMIPWAWSSDSRQLLVAEPEADRLLSTYWLVDLINQSMVEVEAIADREVVSVFPDGRLLAIDRLPDTPGMVEMIEGEVVDPISGEVASVEIDGREWLDQGESLSEGTGQFEGVQLLSNPAGEGFIVAVFGEARGPVALLYVSDEGDVTSRVPLELPQEQGSWHVEGQFDGQVVISNMRSLSPDGRGFGRILYAVSVDGELRHLTTVSRADLLRLPGTAAFGGSSL</sequence>
<dbReference type="InterPro" id="IPR011042">
    <property type="entry name" value="6-blade_b-propeller_TolB-like"/>
</dbReference>
<dbReference type="AlphaFoldDB" id="A0A895Y7P6"/>
<dbReference type="Proteomes" id="UP000662857">
    <property type="component" value="Chromosome"/>
</dbReference>
<accession>A0A895Y7P6</accession>
<name>A0A895Y7P6_9ACTN</name>
<dbReference type="Gene3D" id="2.120.10.30">
    <property type="entry name" value="TolB, C-terminal domain"/>
    <property type="match status" value="1"/>
</dbReference>
<evidence type="ECO:0000313" key="1">
    <source>
        <dbReference type="EMBL" id="QSB13754.1"/>
    </source>
</evidence>
<dbReference type="EMBL" id="CP070499">
    <property type="protein sequence ID" value="QSB13754.1"/>
    <property type="molecule type" value="Genomic_DNA"/>
</dbReference>
<keyword evidence="2" id="KW-1185">Reference proteome</keyword>
<organism evidence="1 2">
    <name type="scientific">Natronosporangium hydrolyticum</name>
    <dbReference type="NCBI Taxonomy" id="2811111"/>
    <lineage>
        <taxon>Bacteria</taxon>
        <taxon>Bacillati</taxon>
        <taxon>Actinomycetota</taxon>
        <taxon>Actinomycetes</taxon>
        <taxon>Micromonosporales</taxon>
        <taxon>Micromonosporaceae</taxon>
        <taxon>Natronosporangium</taxon>
    </lineage>
</organism>
<proteinExistence type="predicted"/>
<dbReference type="KEGG" id="nhy:JQS43_19625"/>
<gene>
    <name evidence="1" type="ORF">JQS43_19625</name>
</gene>
<evidence type="ECO:0000313" key="2">
    <source>
        <dbReference type="Proteomes" id="UP000662857"/>
    </source>
</evidence>
<dbReference type="RefSeq" id="WP_239675860.1">
    <property type="nucleotide sequence ID" value="NZ_CP070499.1"/>
</dbReference>
<dbReference type="InterPro" id="IPR011044">
    <property type="entry name" value="Quino_amine_DH_bsu"/>
</dbReference>